<dbReference type="AlphaFoldDB" id="A0A537JPF8"/>
<dbReference type="PANTHER" id="PTHR43283">
    <property type="entry name" value="BETA-LACTAMASE-RELATED"/>
    <property type="match status" value="1"/>
</dbReference>
<dbReference type="InterPro" id="IPR050789">
    <property type="entry name" value="Diverse_Enzym_Activities"/>
</dbReference>
<sequence length="381" mass="40305">MRARGDAEKMRGAAGDPHRVPPALAPVRALLEEGIGRAYPGAVLAVFHRGERIIRWAVGDRSLTPTRQPTAPETIYDLASLTKVVVTVPLILQAAAEGRLALDDAVAAHLPECGPSAITLRHLLSHTSGLPAWIPFYLEASGYDAVVARAAAKVSAAVPGGQVVYSDLGFILLGEVVRRTLGATLDVLARGRIFAPLGMIDTGYSPDRALLERIAPTEDGTAIEQTMAGEAGRRHTWRRRLIWGEVHDSNAYAMGGVSGHAGVFGTADDLIAYCRMWLDGGRGPNGRLLDAGLVREATADQTQGAGRGLGWALTGPQGWWGASLSPRAFGHTGFTGTSLVIDPEDDLAIVLLTNAIHLGRDRTEILTLRPRIAAAVAAALL</sequence>
<keyword evidence="1" id="KW-0378">Hydrolase</keyword>
<reference evidence="3 4" key="1">
    <citation type="journal article" date="2019" name="Nat. Microbiol.">
        <title>Mediterranean grassland soil C-N compound turnover is dependent on rainfall and depth, and is mediated by genomically divergent microorganisms.</title>
        <authorList>
            <person name="Diamond S."/>
            <person name="Andeer P.F."/>
            <person name="Li Z."/>
            <person name="Crits-Christoph A."/>
            <person name="Burstein D."/>
            <person name="Anantharaman K."/>
            <person name="Lane K.R."/>
            <person name="Thomas B.C."/>
            <person name="Pan C."/>
            <person name="Northen T.R."/>
            <person name="Banfield J.F."/>
        </authorList>
    </citation>
    <scope>NUCLEOTIDE SEQUENCE [LARGE SCALE GENOMIC DNA]</scope>
    <source>
        <strain evidence="3">NP_6</strain>
    </source>
</reference>
<dbReference type="PANTHER" id="PTHR43283:SF11">
    <property type="entry name" value="BETA-LACTAMASE-RELATED DOMAIN-CONTAINING PROTEIN"/>
    <property type="match status" value="1"/>
</dbReference>
<dbReference type="InterPro" id="IPR001466">
    <property type="entry name" value="Beta-lactam-related"/>
</dbReference>
<dbReference type="Gene3D" id="3.40.710.10">
    <property type="entry name" value="DD-peptidase/beta-lactamase superfamily"/>
    <property type="match status" value="1"/>
</dbReference>
<accession>A0A537JPF8</accession>
<dbReference type="Proteomes" id="UP000318093">
    <property type="component" value="Unassembled WGS sequence"/>
</dbReference>
<dbReference type="EMBL" id="VBAN01000012">
    <property type="protein sequence ID" value="TMI85394.1"/>
    <property type="molecule type" value="Genomic_DNA"/>
</dbReference>
<comment type="caution">
    <text evidence="3">The sequence shown here is derived from an EMBL/GenBank/DDBJ whole genome shotgun (WGS) entry which is preliminary data.</text>
</comment>
<feature type="domain" description="Beta-lactamase-related" evidence="2">
    <location>
        <begin position="28"/>
        <end position="364"/>
    </location>
</feature>
<organism evidence="3 4">
    <name type="scientific">Candidatus Segetimicrobium genomatis</name>
    <dbReference type="NCBI Taxonomy" id="2569760"/>
    <lineage>
        <taxon>Bacteria</taxon>
        <taxon>Bacillati</taxon>
        <taxon>Candidatus Sysuimicrobiota</taxon>
        <taxon>Candidatus Sysuimicrobiia</taxon>
        <taxon>Candidatus Sysuimicrobiales</taxon>
        <taxon>Candidatus Segetimicrobiaceae</taxon>
        <taxon>Candidatus Segetimicrobium</taxon>
    </lineage>
</organism>
<dbReference type="Pfam" id="PF00144">
    <property type="entry name" value="Beta-lactamase"/>
    <property type="match status" value="1"/>
</dbReference>
<protein>
    <submittedName>
        <fullName evidence="3">Beta-lactamase family protein</fullName>
    </submittedName>
</protein>
<dbReference type="InterPro" id="IPR012338">
    <property type="entry name" value="Beta-lactam/transpept-like"/>
</dbReference>
<gene>
    <name evidence="3" type="ORF">E6H03_00465</name>
</gene>
<dbReference type="SUPFAM" id="SSF56601">
    <property type="entry name" value="beta-lactamase/transpeptidase-like"/>
    <property type="match status" value="1"/>
</dbReference>
<evidence type="ECO:0000256" key="1">
    <source>
        <dbReference type="ARBA" id="ARBA00022801"/>
    </source>
</evidence>
<evidence type="ECO:0000313" key="3">
    <source>
        <dbReference type="EMBL" id="TMI85394.1"/>
    </source>
</evidence>
<name>A0A537JPF8_9BACT</name>
<dbReference type="GO" id="GO:0016787">
    <property type="term" value="F:hydrolase activity"/>
    <property type="evidence" value="ECO:0007669"/>
    <property type="project" value="UniProtKB-KW"/>
</dbReference>
<evidence type="ECO:0000313" key="4">
    <source>
        <dbReference type="Proteomes" id="UP000318093"/>
    </source>
</evidence>
<proteinExistence type="predicted"/>
<evidence type="ECO:0000259" key="2">
    <source>
        <dbReference type="Pfam" id="PF00144"/>
    </source>
</evidence>